<dbReference type="PROSITE" id="PS50127">
    <property type="entry name" value="UBC_2"/>
    <property type="match status" value="1"/>
</dbReference>
<dbReference type="AlphaFoldDB" id="A0A8H4PNV2"/>
<feature type="region of interest" description="Disordered" evidence="2">
    <location>
        <begin position="201"/>
        <end position="232"/>
    </location>
</feature>
<name>A0A8H4PNV2_9HYPO</name>
<feature type="domain" description="UBC core" evidence="4">
    <location>
        <begin position="17"/>
        <end position="166"/>
    </location>
</feature>
<keyword evidence="3" id="KW-0812">Transmembrane</keyword>
<evidence type="ECO:0000256" key="1">
    <source>
        <dbReference type="ARBA" id="ARBA00022786"/>
    </source>
</evidence>
<reference evidence="5 6" key="1">
    <citation type="journal article" date="2020" name="Genome Biol. Evol.">
        <title>A new high-quality draft genome assembly of the Chinese cordyceps Ophiocordyceps sinensis.</title>
        <authorList>
            <person name="Shu R."/>
            <person name="Zhang J."/>
            <person name="Meng Q."/>
            <person name="Zhang H."/>
            <person name="Zhou G."/>
            <person name="Li M."/>
            <person name="Wu P."/>
            <person name="Zhao Y."/>
            <person name="Chen C."/>
            <person name="Qin Q."/>
        </authorList>
    </citation>
    <scope>NUCLEOTIDE SEQUENCE [LARGE SCALE GENOMIC DNA]</scope>
    <source>
        <strain evidence="5 6">IOZ07</strain>
    </source>
</reference>
<accession>A0A8H4PNV2</accession>
<keyword evidence="3" id="KW-1133">Transmembrane helix</keyword>
<dbReference type="CDD" id="cd23799">
    <property type="entry name" value="UBCc_UBE2J"/>
    <property type="match status" value="1"/>
</dbReference>
<dbReference type="Proteomes" id="UP000557566">
    <property type="component" value="Unassembled WGS sequence"/>
</dbReference>
<feature type="compositionally biased region" description="Low complexity" evidence="2">
    <location>
        <begin position="258"/>
        <end position="273"/>
    </location>
</feature>
<gene>
    <name evidence="5" type="ORF">G6O67_004052</name>
</gene>
<dbReference type="PANTHER" id="PTHR24067">
    <property type="entry name" value="UBIQUITIN-CONJUGATING ENZYME E2"/>
    <property type="match status" value="1"/>
</dbReference>
<protein>
    <recommendedName>
        <fullName evidence="4">UBC core domain-containing protein</fullName>
    </recommendedName>
</protein>
<dbReference type="OrthoDB" id="1158011at2759"/>
<dbReference type="Gene3D" id="3.10.110.10">
    <property type="entry name" value="Ubiquitin Conjugating Enzyme"/>
    <property type="match status" value="1"/>
</dbReference>
<evidence type="ECO:0000259" key="4">
    <source>
        <dbReference type="PROSITE" id="PS50127"/>
    </source>
</evidence>
<dbReference type="InterPro" id="IPR016135">
    <property type="entry name" value="UBQ-conjugating_enzyme/RWD"/>
</dbReference>
<evidence type="ECO:0000256" key="2">
    <source>
        <dbReference type="SAM" id="MobiDB-lite"/>
    </source>
</evidence>
<keyword evidence="6" id="KW-1185">Reference proteome</keyword>
<dbReference type="FunFam" id="3.10.110.10:FF:000093">
    <property type="entry name" value="Ubiquitin conjugating enzyme (UbcF), putative"/>
    <property type="match status" value="1"/>
</dbReference>
<dbReference type="SMART" id="SM00212">
    <property type="entry name" value="UBCc"/>
    <property type="match status" value="1"/>
</dbReference>
<proteinExistence type="predicted"/>
<feature type="transmembrane region" description="Helical" evidence="3">
    <location>
        <begin position="282"/>
        <end position="303"/>
    </location>
</feature>
<organism evidence="5 6">
    <name type="scientific">Ophiocordyceps sinensis</name>
    <dbReference type="NCBI Taxonomy" id="72228"/>
    <lineage>
        <taxon>Eukaryota</taxon>
        <taxon>Fungi</taxon>
        <taxon>Dikarya</taxon>
        <taxon>Ascomycota</taxon>
        <taxon>Pezizomycotina</taxon>
        <taxon>Sordariomycetes</taxon>
        <taxon>Hypocreomycetidae</taxon>
        <taxon>Hypocreales</taxon>
        <taxon>Ophiocordycipitaceae</taxon>
        <taxon>Ophiocordyceps</taxon>
    </lineage>
</organism>
<sequence length="305" mass="33554">MAAAVTNTKPQISSKSPTIRRILREAAEISSSPSRDYTAEPLESDLFEWHFTLRGPPNSVYSQGLYHGRILLPPTYPLRPPSFRFTTPNGRFEANREICLSISGHHEETWQPAWGIRTAIVALRSFMETDARGQLGGVDTTDMIRRRLAQDSGPFRCRTCARSNAQIIAEAEERARQSSASAEDVQIPQELSIGWRAEMEASKKAKSGGGAQPESSDTAMSPPKDGDDDLDSSELAEGFVRTPATNHALPASLPPSQPAVQRPQPQQQPVRPVRPNHGVPLWIDRAIVALAVLLAAMAFRVFLRL</sequence>
<keyword evidence="1" id="KW-0833">Ubl conjugation pathway</keyword>
<dbReference type="InterPro" id="IPR000608">
    <property type="entry name" value="UBC"/>
</dbReference>
<evidence type="ECO:0000313" key="6">
    <source>
        <dbReference type="Proteomes" id="UP000557566"/>
    </source>
</evidence>
<keyword evidence="3" id="KW-0472">Membrane</keyword>
<dbReference type="InterPro" id="IPR050113">
    <property type="entry name" value="Ub_conjugating_enzyme"/>
</dbReference>
<dbReference type="SUPFAM" id="SSF54495">
    <property type="entry name" value="UBC-like"/>
    <property type="match status" value="1"/>
</dbReference>
<dbReference type="EMBL" id="JAAVMX010000005">
    <property type="protein sequence ID" value="KAF4507564.1"/>
    <property type="molecule type" value="Genomic_DNA"/>
</dbReference>
<comment type="caution">
    <text evidence="5">The sequence shown here is derived from an EMBL/GenBank/DDBJ whole genome shotgun (WGS) entry which is preliminary data.</text>
</comment>
<feature type="region of interest" description="Disordered" evidence="2">
    <location>
        <begin position="246"/>
        <end position="273"/>
    </location>
</feature>
<dbReference type="Pfam" id="PF00179">
    <property type="entry name" value="UQ_con"/>
    <property type="match status" value="1"/>
</dbReference>
<evidence type="ECO:0000256" key="3">
    <source>
        <dbReference type="SAM" id="Phobius"/>
    </source>
</evidence>
<evidence type="ECO:0000313" key="5">
    <source>
        <dbReference type="EMBL" id="KAF4507564.1"/>
    </source>
</evidence>